<comment type="caution">
    <text evidence="1">The sequence shown here is derived from an EMBL/GenBank/DDBJ whole genome shotgun (WGS) entry which is preliminary data.</text>
</comment>
<protein>
    <submittedName>
        <fullName evidence="1">Uncharacterized protein</fullName>
    </submittedName>
</protein>
<evidence type="ECO:0000313" key="2">
    <source>
        <dbReference type="Proteomes" id="UP001459277"/>
    </source>
</evidence>
<proteinExistence type="predicted"/>
<dbReference type="EMBL" id="JAZDWU010000007">
    <property type="protein sequence ID" value="KAK9997485.1"/>
    <property type="molecule type" value="Genomic_DNA"/>
</dbReference>
<evidence type="ECO:0000313" key="1">
    <source>
        <dbReference type="EMBL" id="KAK9997485.1"/>
    </source>
</evidence>
<accession>A0AAW2CLT3</accession>
<organism evidence="1 2">
    <name type="scientific">Lithocarpus litseifolius</name>
    <dbReference type="NCBI Taxonomy" id="425828"/>
    <lineage>
        <taxon>Eukaryota</taxon>
        <taxon>Viridiplantae</taxon>
        <taxon>Streptophyta</taxon>
        <taxon>Embryophyta</taxon>
        <taxon>Tracheophyta</taxon>
        <taxon>Spermatophyta</taxon>
        <taxon>Magnoliopsida</taxon>
        <taxon>eudicotyledons</taxon>
        <taxon>Gunneridae</taxon>
        <taxon>Pentapetalae</taxon>
        <taxon>rosids</taxon>
        <taxon>fabids</taxon>
        <taxon>Fagales</taxon>
        <taxon>Fagaceae</taxon>
        <taxon>Lithocarpus</taxon>
    </lineage>
</organism>
<keyword evidence="2" id="KW-1185">Reference proteome</keyword>
<reference evidence="1 2" key="1">
    <citation type="submission" date="2024-01" db="EMBL/GenBank/DDBJ databases">
        <title>A telomere-to-telomere, gap-free genome of sweet tea (Lithocarpus litseifolius).</title>
        <authorList>
            <person name="Zhou J."/>
        </authorList>
    </citation>
    <scope>NUCLEOTIDE SEQUENCE [LARGE SCALE GENOMIC DNA]</scope>
    <source>
        <strain evidence="1">Zhou-2022a</strain>
        <tissue evidence="1">Leaf</tissue>
    </source>
</reference>
<name>A0AAW2CLT3_9ROSI</name>
<dbReference type="AlphaFoldDB" id="A0AAW2CLT3"/>
<gene>
    <name evidence="1" type="ORF">SO802_022171</name>
</gene>
<dbReference type="Proteomes" id="UP001459277">
    <property type="component" value="Unassembled WGS sequence"/>
</dbReference>
<sequence>MGGMCEEYGSRRGTSTCIGKKGSITEVLRTRHVTKYPSIQGLVEPLLRRA</sequence>